<gene>
    <name evidence="2" type="ORF">DFH07DRAFT_733980</name>
</gene>
<dbReference type="PROSITE" id="PS50097">
    <property type="entry name" value="BTB"/>
    <property type="match status" value="1"/>
</dbReference>
<feature type="domain" description="BTB" evidence="1">
    <location>
        <begin position="11"/>
        <end position="87"/>
    </location>
</feature>
<accession>A0AAD7JVI7</accession>
<evidence type="ECO:0000313" key="2">
    <source>
        <dbReference type="EMBL" id="KAJ7772649.1"/>
    </source>
</evidence>
<name>A0AAD7JVI7_9AGAR</name>
<proteinExistence type="predicted"/>
<dbReference type="InterPro" id="IPR000210">
    <property type="entry name" value="BTB/POZ_dom"/>
</dbReference>
<keyword evidence="3" id="KW-1185">Reference proteome</keyword>
<dbReference type="Gene3D" id="3.30.710.10">
    <property type="entry name" value="Potassium Channel Kv1.1, Chain A"/>
    <property type="match status" value="1"/>
</dbReference>
<reference evidence="2" key="1">
    <citation type="submission" date="2023-03" db="EMBL/GenBank/DDBJ databases">
        <title>Massive genome expansion in bonnet fungi (Mycena s.s.) driven by repeated elements and novel gene families across ecological guilds.</title>
        <authorList>
            <consortium name="Lawrence Berkeley National Laboratory"/>
            <person name="Harder C.B."/>
            <person name="Miyauchi S."/>
            <person name="Viragh M."/>
            <person name="Kuo A."/>
            <person name="Thoen E."/>
            <person name="Andreopoulos B."/>
            <person name="Lu D."/>
            <person name="Skrede I."/>
            <person name="Drula E."/>
            <person name="Henrissat B."/>
            <person name="Morin E."/>
            <person name="Kohler A."/>
            <person name="Barry K."/>
            <person name="LaButti K."/>
            <person name="Morin E."/>
            <person name="Salamov A."/>
            <person name="Lipzen A."/>
            <person name="Mereny Z."/>
            <person name="Hegedus B."/>
            <person name="Baldrian P."/>
            <person name="Stursova M."/>
            <person name="Weitz H."/>
            <person name="Taylor A."/>
            <person name="Grigoriev I.V."/>
            <person name="Nagy L.G."/>
            <person name="Martin F."/>
            <person name="Kauserud H."/>
        </authorList>
    </citation>
    <scope>NUCLEOTIDE SEQUENCE</scope>
    <source>
        <strain evidence="2">CBHHK188m</strain>
    </source>
</reference>
<comment type="caution">
    <text evidence="2">The sequence shown here is derived from an EMBL/GenBank/DDBJ whole genome shotgun (WGS) entry which is preliminary data.</text>
</comment>
<dbReference type="AlphaFoldDB" id="A0AAD7JVI7"/>
<dbReference type="Proteomes" id="UP001215280">
    <property type="component" value="Unassembled WGS sequence"/>
</dbReference>
<evidence type="ECO:0000259" key="1">
    <source>
        <dbReference type="PROSITE" id="PS50097"/>
    </source>
</evidence>
<sequence>MKDPDFYFNDGNIVLSAEDSENSTTYFRLHQSILGLHSAVFRDMFSIPTPADMEQHESIPLVKMLDDAVALRDFIALLYSPQHKLNVLSSEDFTLRMFRPTQLAKKYQVDWICKMVADELQKRWPTTLAGWDRIAEDEQEEEAIKLGHWGPELEDGSLALRQFPEPLSSIRLAYECDSPIILPFAFFRLLCLSIELDPDEIAMGGRCKPDRSLFTPDEWHSLALARERIGKWFWHQENYQEPRKDCGNNMGCEARTLSTWSKISTGVAFNGDFLQASRVQIQDLNTSLTRGKICSICKEKLRYEVQTLRRRFVSQLSAFFDLDVELPPQ</sequence>
<dbReference type="EMBL" id="JARJLG010000019">
    <property type="protein sequence ID" value="KAJ7772649.1"/>
    <property type="molecule type" value="Genomic_DNA"/>
</dbReference>
<organism evidence="2 3">
    <name type="scientific">Mycena maculata</name>
    <dbReference type="NCBI Taxonomy" id="230809"/>
    <lineage>
        <taxon>Eukaryota</taxon>
        <taxon>Fungi</taxon>
        <taxon>Dikarya</taxon>
        <taxon>Basidiomycota</taxon>
        <taxon>Agaricomycotina</taxon>
        <taxon>Agaricomycetes</taxon>
        <taxon>Agaricomycetidae</taxon>
        <taxon>Agaricales</taxon>
        <taxon>Marasmiineae</taxon>
        <taxon>Mycenaceae</taxon>
        <taxon>Mycena</taxon>
    </lineage>
</organism>
<protein>
    <recommendedName>
        <fullName evidence="1">BTB domain-containing protein</fullName>
    </recommendedName>
</protein>
<dbReference type="InterPro" id="IPR011333">
    <property type="entry name" value="SKP1/BTB/POZ_sf"/>
</dbReference>
<evidence type="ECO:0000313" key="3">
    <source>
        <dbReference type="Proteomes" id="UP001215280"/>
    </source>
</evidence>